<gene>
    <name evidence="1" type="ORF">B7P43_G18240</name>
</gene>
<name>A0A2J7PTA6_9NEOP</name>
<proteinExistence type="predicted"/>
<keyword evidence="2" id="KW-1185">Reference proteome</keyword>
<accession>A0A2J7PTA6</accession>
<evidence type="ECO:0000313" key="2">
    <source>
        <dbReference type="Proteomes" id="UP000235965"/>
    </source>
</evidence>
<dbReference type="OrthoDB" id="8246622at2759"/>
<sequence length="270" mass="30284">MAENNDESQLCLDLNLLNIYSAYRNSMDDDLEELMKKMQDGKFSLSEFIKSLITLQTSAIHRIEGSGLQDMSNVLPELQTVNAEFQECEIMFSTIETKLQEKLGQVQKSYEELCKDFKISKSKIATKAKVSSPTLSPVCAAVSAEDVYITDQTPVRDVNRILCNKQTKSEAIADIELNPRLLQTPEFDREYDSPLHTSNLPSARKEHKTPACKSICTFRGTTNKKSHAGNLCSLTSSLVKKKKSVGKALQFQSVPRMNVVGIYNYHVVFA</sequence>
<protein>
    <submittedName>
        <fullName evidence="1">Uncharacterized protein</fullName>
    </submittedName>
</protein>
<comment type="caution">
    <text evidence="1">The sequence shown here is derived from an EMBL/GenBank/DDBJ whole genome shotgun (WGS) entry which is preliminary data.</text>
</comment>
<evidence type="ECO:0000313" key="1">
    <source>
        <dbReference type="EMBL" id="PNF19554.1"/>
    </source>
</evidence>
<reference evidence="1 2" key="1">
    <citation type="submission" date="2017-12" db="EMBL/GenBank/DDBJ databases">
        <title>Hemimetabolous genomes reveal molecular basis of termite eusociality.</title>
        <authorList>
            <person name="Harrison M.C."/>
            <person name="Jongepier E."/>
            <person name="Robertson H.M."/>
            <person name="Arning N."/>
            <person name="Bitard-Feildel T."/>
            <person name="Chao H."/>
            <person name="Childers C.P."/>
            <person name="Dinh H."/>
            <person name="Doddapaneni H."/>
            <person name="Dugan S."/>
            <person name="Gowin J."/>
            <person name="Greiner C."/>
            <person name="Han Y."/>
            <person name="Hu H."/>
            <person name="Hughes D.S.T."/>
            <person name="Huylmans A.-K."/>
            <person name="Kemena C."/>
            <person name="Kremer L.P.M."/>
            <person name="Lee S.L."/>
            <person name="Lopez-Ezquerra A."/>
            <person name="Mallet L."/>
            <person name="Monroy-Kuhn J.M."/>
            <person name="Moser A."/>
            <person name="Murali S.C."/>
            <person name="Muzny D.M."/>
            <person name="Otani S."/>
            <person name="Piulachs M.-D."/>
            <person name="Poelchau M."/>
            <person name="Qu J."/>
            <person name="Schaub F."/>
            <person name="Wada-Katsumata A."/>
            <person name="Worley K.C."/>
            <person name="Xie Q."/>
            <person name="Ylla G."/>
            <person name="Poulsen M."/>
            <person name="Gibbs R.A."/>
            <person name="Schal C."/>
            <person name="Richards S."/>
            <person name="Belles X."/>
            <person name="Korb J."/>
            <person name="Bornberg-Bauer E."/>
        </authorList>
    </citation>
    <scope>NUCLEOTIDE SEQUENCE [LARGE SCALE GENOMIC DNA]</scope>
    <source>
        <tissue evidence="1">Whole body</tissue>
    </source>
</reference>
<organism evidence="1 2">
    <name type="scientific">Cryptotermes secundus</name>
    <dbReference type="NCBI Taxonomy" id="105785"/>
    <lineage>
        <taxon>Eukaryota</taxon>
        <taxon>Metazoa</taxon>
        <taxon>Ecdysozoa</taxon>
        <taxon>Arthropoda</taxon>
        <taxon>Hexapoda</taxon>
        <taxon>Insecta</taxon>
        <taxon>Pterygota</taxon>
        <taxon>Neoptera</taxon>
        <taxon>Polyneoptera</taxon>
        <taxon>Dictyoptera</taxon>
        <taxon>Blattodea</taxon>
        <taxon>Blattoidea</taxon>
        <taxon>Termitoidae</taxon>
        <taxon>Kalotermitidae</taxon>
        <taxon>Cryptotermitinae</taxon>
        <taxon>Cryptotermes</taxon>
    </lineage>
</organism>
<dbReference type="EMBL" id="NEVH01021676">
    <property type="protein sequence ID" value="PNF19554.1"/>
    <property type="molecule type" value="Genomic_DNA"/>
</dbReference>
<dbReference type="AlphaFoldDB" id="A0A2J7PTA6"/>
<dbReference type="Proteomes" id="UP000235965">
    <property type="component" value="Unassembled WGS sequence"/>
</dbReference>